<feature type="non-terminal residue" evidence="2">
    <location>
        <position position="1"/>
    </location>
</feature>
<feature type="non-terminal residue" evidence="2">
    <location>
        <position position="244"/>
    </location>
</feature>
<dbReference type="GO" id="GO:0004316">
    <property type="term" value="F:3-oxoacyl-[acyl-carrier-protein] reductase (NADPH) activity"/>
    <property type="evidence" value="ECO:0007669"/>
    <property type="project" value="UniProtKB-EC"/>
</dbReference>
<dbReference type="EC" id="1.1.1.100" evidence="2"/>
<evidence type="ECO:0000256" key="1">
    <source>
        <dbReference type="SAM" id="MobiDB-lite"/>
    </source>
</evidence>
<sequence length="244" mass="26521">GAGRATGRPRRPVRRLQVGLRHRRRQRYRCRSGEHADRSWLAGRGPGPAGVGRRALGRRRRHRRRWPPRCRPARRPGPGATGPAGDGRRRVRSGGVRGHHTRRVPADARHPSRRHGQCLPRGAAGDAGAPIGLHRRHHLGAGAGGLGALRPLRRRQGRHPRPGPQSCRGGRRRRCAGQQRGARADSNADARPSPGVPGPGLCGLVAAAPPGQPPGGRRDRPVPRHRGHVLHRPDPVPQRRSGDL</sequence>
<name>A0A6J4HT65_9ACTN</name>
<keyword evidence="2" id="KW-0560">Oxidoreductase</keyword>
<feature type="compositionally biased region" description="Basic residues" evidence="1">
    <location>
        <begin position="55"/>
        <end position="74"/>
    </location>
</feature>
<feature type="region of interest" description="Disordered" evidence="1">
    <location>
        <begin position="1"/>
        <end position="244"/>
    </location>
</feature>
<organism evidence="2">
    <name type="scientific">uncultured Blastococcus sp</name>
    <dbReference type="NCBI Taxonomy" id="217144"/>
    <lineage>
        <taxon>Bacteria</taxon>
        <taxon>Bacillati</taxon>
        <taxon>Actinomycetota</taxon>
        <taxon>Actinomycetes</taxon>
        <taxon>Geodermatophilales</taxon>
        <taxon>Geodermatophilaceae</taxon>
        <taxon>Blastococcus</taxon>
        <taxon>environmental samples</taxon>
    </lineage>
</organism>
<feature type="compositionally biased region" description="Basic residues" evidence="1">
    <location>
        <begin position="151"/>
        <end position="161"/>
    </location>
</feature>
<reference evidence="2" key="1">
    <citation type="submission" date="2020-02" db="EMBL/GenBank/DDBJ databases">
        <authorList>
            <person name="Meier V. D."/>
        </authorList>
    </citation>
    <scope>NUCLEOTIDE SEQUENCE</scope>
    <source>
        <strain evidence="2">AVDCRST_MAG52</strain>
    </source>
</reference>
<feature type="compositionally biased region" description="Basic residues" evidence="1">
    <location>
        <begin position="7"/>
        <end position="30"/>
    </location>
</feature>
<protein>
    <submittedName>
        <fullName evidence="2">3-oxoacyl-[acyl-carrier protein] reductase</fullName>
        <ecNumber evidence="2">1.1.1.100</ecNumber>
    </submittedName>
</protein>
<evidence type="ECO:0000313" key="2">
    <source>
        <dbReference type="EMBL" id="CAA9232167.1"/>
    </source>
</evidence>
<gene>
    <name evidence="2" type="ORF">AVDCRST_MAG52-1165</name>
</gene>
<feature type="compositionally biased region" description="Basic residues" evidence="1">
    <location>
        <begin position="89"/>
        <end position="103"/>
    </location>
</feature>
<dbReference type="EMBL" id="CADCTN010000074">
    <property type="protein sequence ID" value="CAA9232167.1"/>
    <property type="molecule type" value="Genomic_DNA"/>
</dbReference>
<dbReference type="AlphaFoldDB" id="A0A6J4HT65"/>
<accession>A0A6J4HT65</accession>
<proteinExistence type="predicted"/>